<keyword evidence="4 5" id="KW-0472">Membrane</keyword>
<sequence>MAEEPQAGAQDTFISHLVELRNRLVKAVAVVLLVFLALVAIWPGPAAVYDFIARPMMIALPGDAKMIATGVITPFLVPMKVTLLAAFIIALPWVLYQVWAFVAPGLYTHEKRLVAPLVVSSSLLFVLGVAFCYFFVFGKVFRFIYDFAPKSITVAPDIENYLDFVMTMCLAFGVTFEVPVVVVVLVRMNLMTVEKLKAIRPYVIVGAFVIAAVVTPPDVMSQLFLAVPMCVLFEIGLLAAPLFARATRAPEENTEGSSGG</sequence>
<feature type="transmembrane region" description="Helical" evidence="5">
    <location>
        <begin position="223"/>
        <end position="244"/>
    </location>
</feature>
<feature type="transmembrane region" description="Helical" evidence="5">
    <location>
        <begin position="198"/>
        <end position="217"/>
    </location>
</feature>
<accession>A0ABY1QB38</accession>
<reference evidence="6 7" key="1">
    <citation type="submission" date="2017-05" db="EMBL/GenBank/DDBJ databases">
        <authorList>
            <person name="Varghese N."/>
            <person name="Submissions S."/>
        </authorList>
    </citation>
    <scope>NUCLEOTIDE SEQUENCE [LARGE SCALE GENOMIC DNA]</scope>
    <source>
        <strain evidence="6 7">DSM 26001</strain>
    </source>
</reference>
<keyword evidence="5" id="KW-0811">Translocation</keyword>
<feature type="transmembrane region" description="Helical" evidence="5">
    <location>
        <begin position="24"/>
        <end position="44"/>
    </location>
</feature>
<protein>
    <recommendedName>
        <fullName evidence="5">Sec-independent protein translocase protein TatC</fullName>
    </recommendedName>
</protein>
<comment type="caution">
    <text evidence="6">The sequence shown here is derived from an EMBL/GenBank/DDBJ whole genome shotgun (WGS) entry which is preliminary data.</text>
</comment>
<evidence type="ECO:0000256" key="5">
    <source>
        <dbReference type="HAMAP-Rule" id="MF_00902"/>
    </source>
</evidence>
<keyword evidence="7" id="KW-1185">Reference proteome</keyword>
<proteinExistence type="inferred from homology"/>
<dbReference type="Proteomes" id="UP001158049">
    <property type="component" value="Unassembled WGS sequence"/>
</dbReference>
<evidence type="ECO:0000256" key="1">
    <source>
        <dbReference type="ARBA" id="ARBA00004141"/>
    </source>
</evidence>
<feature type="transmembrane region" description="Helical" evidence="5">
    <location>
        <begin position="164"/>
        <end position="186"/>
    </location>
</feature>
<feature type="transmembrane region" description="Helical" evidence="5">
    <location>
        <begin position="83"/>
        <end position="102"/>
    </location>
</feature>
<keyword evidence="3 5" id="KW-1133">Transmembrane helix</keyword>
<evidence type="ECO:0000256" key="3">
    <source>
        <dbReference type="ARBA" id="ARBA00022989"/>
    </source>
</evidence>
<dbReference type="NCBIfam" id="TIGR00945">
    <property type="entry name" value="tatC"/>
    <property type="match status" value="1"/>
</dbReference>
<evidence type="ECO:0000313" key="6">
    <source>
        <dbReference type="EMBL" id="SMP66220.1"/>
    </source>
</evidence>
<evidence type="ECO:0000256" key="2">
    <source>
        <dbReference type="ARBA" id="ARBA00022692"/>
    </source>
</evidence>
<name>A0ABY1QB38_9BURK</name>
<dbReference type="PANTHER" id="PTHR30371">
    <property type="entry name" value="SEC-INDEPENDENT PROTEIN TRANSLOCASE PROTEIN TATC"/>
    <property type="match status" value="1"/>
</dbReference>
<dbReference type="Pfam" id="PF00902">
    <property type="entry name" value="TatC"/>
    <property type="match status" value="1"/>
</dbReference>
<dbReference type="InterPro" id="IPR002033">
    <property type="entry name" value="TatC"/>
</dbReference>
<dbReference type="PRINTS" id="PR01840">
    <property type="entry name" value="TATCFAMILY"/>
</dbReference>
<keyword evidence="5" id="KW-0653">Protein transport</keyword>
<keyword evidence="2 5" id="KW-0812">Transmembrane</keyword>
<dbReference type="EMBL" id="FXUL01000011">
    <property type="protein sequence ID" value="SMP66220.1"/>
    <property type="molecule type" value="Genomic_DNA"/>
</dbReference>
<comment type="function">
    <text evidence="5">Part of the twin-arginine translocation (Tat) system that transports large folded proteins containing a characteristic twin-arginine motif in their signal peptide across membranes. Together with TatB, TatC is part of a receptor directly interacting with Tat signal peptides.</text>
</comment>
<keyword evidence="5" id="KW-1003">Cell membrane</keyword>
<gene>
    <name evidence="5" type="primary">tatC</name>
    <name evidence="6" type="ORF">SAMN06295970_111140</name>
</gene>
<organism evidence="6 7">
    <name type="scientific">Noviherbaspirillum suwonense</name>
    <dbReference type="NCBI Taxonomy" id="1224511"/>
    <lineage>
        <taxon>Bacteria</taxon>
        <taxon>Pseudomonadati</taxon>
        <taxon>Pseudomonadota</taxon>
        <taxon>Betaproteobacteria</taxon>
        <taxon>Burkholderiales</taxon>
        <taxon>Oxalobacteraceae</taxon>
        <taxon>Noviherbaspirillum</taxon>
    </lineage>
</organism>
<comment type="subcellular location">
    <subcellularLocation>
        <location evidence="5">Cell membrane</location>
        <topology evidence="5">Multi-pass membrane protein</topology>
    </subcellularLocation>
    <subcellularLocation>
        <location evidence="1">Membrane</location>
        <topology evidence="1">Multi-pass membrane protein</topology>
    </subcellularLocation>
</comment>
<dbReference type="RefSeq" id="WP_283443165.1">
    <property type="nucleotide sequence ID" value="NZ_FXUL01000011.1"/>
</dbReference>
<keyword evidence="5" id="KW-0813">Transport</keyword>
<comment type="subunit">
    <text evidence="5">The Tat system comprises two distinct complexes: a TatABC complex, containing multiple copies of TatA, TatB and TatC subunits, and a separate TatA complex, containing only TatA subunits. Substrates initially bind to the TatABC complex, which probably triggers association of the separate TatA complex to form the active translocon.</text>
</comment>
<dbReference type="HAMAP" id="MF_00902">
    <property type="entry name" value="TatC"/>
    <property type="match status" value="1"/>
</dbReference>
<evidence type="ECO:0000256" key="4">
    <source>
        <dbReference type="ARBA" id="ARBA00023136"/>
    </source>
</evidence>
<dbReference type="PANTHER" id="PTHR30371:SF0">
    <property type="entry name" value="SEC-INDEPENDENT PROTEIN TRANSLOCASE PROTEIN TATC, CHLOROPLASTIC-RELATED"/>
    <property type="match status" value="1"/>
</dbReference>
<feature type="transmembrane region" description="Helical" evidence="5">
    <location>
        <begin position="114"/>
        <end position="136"/>
    </location>
</feature>
<evidence type="ECO:0000313" key="7">
    <source>
        <dbReference type="Proteomes" id="UP001158049"/>
    </source>
</evidence>
<comment type="similarity">
    <text evidence="5">Belongs to the TatC family.</text>
</comment>